<feature type="domain" description="Ig-like" evidence="2">
    <location>
        <begin position="210"/>
        <end position="299"/>
    </location>
</feature>
<dbReference type="SUPFAM" id="SSF52540">
    <property type="entry name" value="P-loop containing nucleoside triphosphate hydrolases"/>
    <property type="match status" value="1"/>
</dbReference>
<dbReference type="EMBL" id="CALNXK010000010">
    <property type="protein sequence ID" value="CAH3042940.1"/>
    <property type="molecule type" value="Genomic_DNA"/>
</dbReference>
<dbReference type="InterPro" id="IPR003598">
    <property type="entry name" value="Ig_sub2"/>
</dbReference>
<evidence type="ECO:0000313" key="3">
    <source>
        <dbReference type="EMBL" id="CAH3042940.1"/>
    </source>
</evidence>
<dbReference type="InterPro" id="IPR007110">
    <property type="entry name" value="Ig-like_dom"/>
</dbReference>
<feature type="domain" description="Ig-like" evidence="2">
    <location>
        <begin position="396"/>
        <end position="483"/>
    </location>
</feature>
<reference evidence="3 4" key="1">
    <citation type="submission" date="2022-05" db="EMBL/GenBank/DDBJ databases">
        <authorList>
            <consortium name="Genoscope - CEA"/>
            <person name="William W."/>
        </authorList>
    </citation>
    <scope>NUCLEOTIDE SEQUENCE [LARGE SCALE GENOMIC DNA]</scope>
</reference>
<feature type="domain" description="Ig-like" evidence="2">
    <location>
        <begin position="304"/>
        <end position="391"/>
    </location>
</feature>
<evidence type="ECO:0000313" key="4">
    <source>
        <dbReference type="Proteomes" id="UP001159405"/>
    </source>
</evidence>
<feature type="region of interest" description="Disordered" evidence="1">
    <location>
        <begin position="1"/>
        <end position="21"/>
    </location>
</feature>
<feature type="domain" description="Ig-like" evidence="2">
    <location>
        <begin position="488"/>
        <end position="575"/>
    </location>
</feature>
<organism evidence="3 4">
    <name type="scientific">Porites lobata</name>
    <dbReference type="NCBI Taxonomy" id="104759"/>
    <lineage>
        <taxon>Eukaryota</taxon>
        <taxon>Metazoa</taxon>
        <taxon>Cnidaria</taxon>
        <taxon>Anthozoa</taxon>
        <taxon>Hexacorallia</taxon>
        <taxon>Scleractinia</taxon>
        <taxon>Fungiina</taxon>
        <taxon>Poritidae</taxon>
        <taxon>Porites</taxon>
    </lineage>
</organism>
<dbReference type="PANTHER" id="PTHR45080:SF34">
    <property type="entry name" value="MYOSIN LIGHT CHAIN KINASE, SMOOTH MUSCLE-LIKE"/>
    <property type="match status" value="1"/>
</dbReference>
<feature type="compositionally biased region" description="Basic residues" evidence="1">
    <location>
        <begin position="1"/>
        <end position="11"/>
    </location>
</feature>
<sequence length="1581" mass="178178">MSKMADRRRKPSPSSRLRQGQEYSRDDFYKALYAIRFDRHTKGIACAVNIDGQNIDKTTNSTLLITWREIGQSKDCFMDRFSRKNFGKYHLRPLSISSNGYFSFIRGIREKSSLCWDLVCLEMKYLESGEQKTNFQVFTITNKLIPLELTYNETSGNHELNIDKNLFDLKLCGAPIIAEQKYFVGVLRKDPDDADKFIPCFIFKGVFGKPEFTEHPQSQTLVQGSSVTFSSDANGIPDHEPTFSWTKDRFPVTADNRISFSADNKQLSLTNVNRKDSGEYVCVATNSVRTVYSNAATLTVHFPPEFTAHPQGKTSMQGSSVAFSTDANGVPEPTFSWTKDGSAVTADNRISFSADNKQLSLTNVNKTDSGEYRCLAANSVGTVKSNAATLTVPCKPEFTEHPQSQTLVQGSSVTFSSDANGVPEPTFSWTKDGYAVTANDRIVLSADHKELSITNVNSTDSGEYRCVATNSVGTVISNAATLKEHHQPEFTLHPKSQTLMEGSSVTFSSDAIGVPIPTFSWTKDKSAVAANDRIRLSPDNRHLTITNVNGRDRGEYRCEAHNIVNTVKSKAATLTIQPFLGLNIDVKEITSGTESCPPPNEVLRAFAYRFLHRLDGLEELGLLVHYLERMRNVLVVDTHVDCLIVTVKCSSLQILDELWEDYHTGHLNEMAQKYLVTKEILKKFGLIKLKLVTTIVEEEYRACRQYFLQWPDSGIQDVASLTPTSQGEDTHDKDVKDEIPAGAAAPAEVKEDLEQMRKGIEELIDKSSISKTEEEQNEDSREPPSVLLVGLSDKQETGLDYTSEQLNYLKLCYLAFVVVAQGLRFLFKGLWDDQYRKLLGEWMDTPWNGKYFYNLESPRNHRKFPRQLATMINGNTEEWDCAMFFYAILSSDCLRHGVIEQVRSAVDDLRMLRNEIAHWPQAYVSYPDFSSICIRAEAAFESLNLPTIPLQIIREKVHFSSGSTKELVFLQFIEECTPEQVDYLRLCYLVFDVVPRGLRVIFKREWDIRFKERLGEWLDTPENGREFCKSARPDGQRRYLLAMMANGNREEWDSTMLFYAILQSESIGSFLSLSVRLPVKDLREVRNETVKNVQGRLQAVEFERIVQKVQVAFETLDLSTSPLYDMMQQRMMRRQSGLPYVEGEVGKKQLQSVEYEHEKDVSSFCRLPFKPPIEIIGRDSEKEKILQELKTLKRNNGNSLSCLIISGRPGSGKSQLARQVAESFYDDASKVSDAPAFVMLLNAESSESLLESYISFSQQIKCSEIEVSNILVSEEITSDEKIIRLKNLIQEKIHLYTTWLLVIDNVTGVRSILNSVPEVGNPQWKMGQMLIATRDAIGPELAVDSFTCHISISQGMEPGDAISLLAAVSGADDKEMLAKVAKELDYQPLALVTAATCVKHDCRSSKEPNLAWTEILNHLRADKEMESVSGDVSTPESSVLKSTDAVVCLAVESLIRTNEVIKYVLTCLSLFKPQEFDLDTLITYVQIVEDLQHKKEITKTSESQIKECPLLLLGEEANNVRIGVHQVVLNGIKSALLEKRLPASSEVLAAVKLIHQMEIDPFEERRDELVFDDRIIPLLPS</sequence>
<dbReference type="InterPro" id="IPR003593">
    <property type="entry name" value="AAA+_ATPase"/>
</dbReference>
<evidence type="ECO:0000256" key="1">
    <source>
        <dbReference type="SAM" id="MobiDB-lite"/>
    </source>
</evidence>
<dbReference type="InterPro" id="IPR013098">
    <property type="entry name" value="Ig_I-set"/>
</dbReference>
<dbReference type="SMART" id="SM00409">
    <property type="entry name" value="IG"/>
    <property type="match status" value="4"/>
</dbReference>
<dbReference type="PROSITE" id="PS50835">
    <property type="entry name" value="IG_LIKE"/>
    <property type="match status" value="4"/>
</dbReference>
<dbReference type="InterPro" id="IPR036179">
    <property type="entry name" value="Ig-like_dom_sf"/>
</dbReference>
<dbReference type="InterPro" id="IPR027417">
    <property type="entry name" value="P-loop_NTPase"/>
</dbReference>
<protein>
    <recommendedName>
        <fullName evidence="2">Ig-like domain-containing protein</fullName>
    </recommendedName>
</protein>
<name>A0ABN8N4M1_9CNID</name>
<dbReference type="Gene3D" id="2.60.40.10">
    <property type="entry name" value="Immunoglobulins"/>
    <property type="match status" value="4"/>
</dbReference>
<dbReference type="PANTHER" id="PTHR45080">
    <property type="entry name" value="CONTACTIN 5"/>
    <property type="match status" value="1"/>
</dbReference>
<dbReference type="Gene3D" id="3.40.50.300">
    <property type="entry name" value="P-loop containing nucleotide triphosphate hydrolases"/>
    <property type="match status" value="1"/>
</dbReference>
<dbReference type="Proteomes" id="UP001159405">
    <property type="component" value="Unassembled WGS sequence"/>
</dbReference>
<dbReference type="SMART" id="SM00382">
    <property type="entry name" value="AAA"/>
    <property type="match status" value="1"/>
</dbReference>
<dbReference type="SMART" id="SM00408">
    <property type="entry name" value="IGc2"/>
    <property type="match status" value="4"/>
</dbReference>
<gene>
    <name evidence="3" type="ORF">PLOB_00000745</name>
</gene>
<accession>A0ABN8N4M1</accession>
<evidence type="ECO:0000259" key="2">
    <source>
        <dbReference type="PROSITE" id="PS50835"/>
    </source>
</evidence>
<dbReference type="Pfam" id="PF07679">
    <property type="entry name" value="I-set"/>
    <property type="match status" value="4"/>
</dbReference>
<dbReference type="InterPro" id="IPR013783">
    <property type="entry name" value="Ig-like_fold"/>
</dbReference>
<dbReference type="InterPro" id="IPR003599">
    <property type="entry name" value="Ig_sub"/>
</dbReference>
<comment type="caution">
    <text evidence="3">The sequence shown here is derived from an EMBL/GenBank/DDBJ whole genome shotgun (WGS) entry which is preliminary data.</text>
</comment>
<keyword evidence="4" id="KW-1185">Reference proteome</keyword>
<dbReference type="InterPro" id="IPR050958">
    <property type="entry name" value="Cell_Adh-Cytoskel_Orgn"/>
</dbReference>
<dbReference type="SUPFAM" id="SSF48726">
    <property type="entry name" value="Immunoglobulin"/>
    <property type="match status" value="4"/>
</dbReference>
<proteinExistence type="predicted"/>